<dbReference type="InParanoid" id="G3GY24"/>
<dbReference type="Proteomes" id="UP000001075">
    <property type="component" value="Unassembled WGS sequence"/>
</dbReference>
<name>G3GY24_CRIGR</name>
<dbReference type="AlphaFoldDB" id="G3GY24"/>
<proteinExistence type="predicted"/>
<dbReference type="EMBL" id="JH000063">
    <property type="protein sequence ID" value="EGV96008.1"/>
    <property type="molecule type" value="Genomic_DNA"/>
</dbReference>
<evidence type="ECO:0000313" key="2">
    <source>
        <dbReference type="Proteomes" id="UP000001075"/>
    </source>
</evidence>
<accession>G3GY24</accession>
<protein>
    <submittedName>
        <fullName evidence="1">Uncharacterized protein</fullName>
    </submittedName>
</protein>
<reference evidence="2" key="1">
    <citation type="journal article" date="2011" name="Nat. Biotechnol.">
        <title>The genomic sequence of the Chinese hamster ovary (CHO)-K1 cell line.</title>
        <authorList>
            <person name="Xu X."/>
            <person name="Nagarajan H."/>
            <person name="Lewis N.E."/>
            <person name="Pan S."/>
            <person name="Cai Z."/>
            <person name="Liu X."/>
            <person name="Chen W."/>
            <person name="Xie M."/>
            <person name="Wang W."/>
            <person name="Hammond S."/>
            <person name="Andersen M.R."/>
            <person name="Neff N."/>
            <person name="Passarelli B."/>
            <person name="Koh W."/>
            <person name="Fan H.C."/>
            <person name="Wang J."/>
            <person name="Gui Y."/>
            <person name="Lee K.H."/>
            <person name="Betenbaugh M.J."/>
            <person name="Quake S.R."/>
            <person name="Famili I."/>
            <person name="Palsson B.O."/>
            <person name="Wang J."/>
        </authorList>
    </citation>
    <scope>NUCLEOTIDE SEQUENCE [LARGE SCALE GENOMIC DNA]</scope>
    <source>
        <strain evidence="2">CHO K1 cell line</strain>
    </source>
</reference>
<organism evidence="1 2">
    <name type="scientific">Cricetulus griseus</name>
    <name type="common">Chinese hamster</name>
    <name type="synonym">Cricetulus barabensis griseus</name>
    <dbReference type="NCBI Taxonomy" id="10029"/>
    <lineage>
        <taxon>Eukaryota</taxon>
        <taxon>Metazoa</taxon>
        <taxon>Chordata</taxon>
        <taxon>Craniata</taxon>
        <taxon>Vertebrata</taxon>
        <taxon>Euteleostomi</taxon>
        <taxon>Mammalia</taxon>
        <taxon>Eutheria</taxon>
        <taxon>Euarchontoglires</taxon>
        <taxon>Glires</taxon>
        <taxon>Rodentia</taxon>
        <taxon>Myomorpha</taxon>
        <taxon>Muroidea</taxon>
        <taxon>Cricetidae</taxon>
        <taxon>Cricetinae</taxon>
        <taxon>Cricetulus</taxon>
    </lineage>
</organism>
<evidence type="ECO:0000313" key="1">
    <source>
        <dbReference type="EMBL" id="EGV96008.1"/>
    </source>
</evidence>
<sequence length="51" mass="5848">MYCADRFRYQNFKLISLGCCPLDVIIPPTPRYSRVTPDVRSASVVLAWKSL</sequence>
<gene>
    <name evidence="1" type="ORF">I79_002679</name>
</gene>